<dbReference type="OrthoDB" id="110167at2"/>
<dbReference type="Pfam" id="PF12833">
    <property type="entry name" value="HTH_18"/>
    <property type="match status" value="1"/>
</dbReference>
<name>A0A437MJD9_9PROT</name>
<keyword evidence="1" id="KW-0805">Transcription regulation</keyword>
<dbReference type="Gene3D" id="1.10.10.60">
    <property type="entry name" value="Homeodomain-like"/>
    <property type="match status" value="1"/>
</dbReference>
<evidence type="ECO:0000313" key="5">
    <source>
        <dbReference type="EMBL" id="RVT97762.1"/>
    </source>
</evidence>
<keyword evidence="3" id="KW-0804">Transcription</keyword>
<proteinExistence type="predicted"/>
<dbReference type="PANTHER" id="PTHR46796:SF6">
    <property type="entry name" value="ARAC SUBFAMILY"/>
    <property type="match status" value="1"/>
</dbReference>
<reference evidence="5 6" key="1">
    <citation type="submission" date="2019-01" db="EMBL/GenBank/DDBJ databases">
        <authorList>
            <person name="Chen W.-M."/>
        </authorList>
    </citation>
    <scope>NUCLEOTIDE SEQUENCE [LARGE SCALE GENOMIC DNA]</scope>
    <source>
        <strain evidence="5 6">CCP-6</strain>
    </source>
</reference>
<dbReference type="InterPro" id="IPR018062">
    <property type="entry name" value="HTH_AraC-typ_CS"/>
</dbReference>
<dbReference type="SMART" id="SM00342">
    <property type="entry name" value="HTH_ARAC"/>
    <property type="match status" value="1"/>
</dbReference>
<organism evidence="5 6">
    <name type="scientific">Rhodovarius crocodyli</name>
    <dbReference type="NCBI Taxonomy" id="1979269"/>
    <lineage>
        <taxon>Bacteria</taxon>
        <taxon>Pseudomonadati</taxon>
        <taxon>Pseudomonadota</taxon>
        <taxon>Alphaproteobacteria</taxon>
        <taxon>Acetobacterales</taxon>
        <taxon>Roseomonadaceae</taxon>
        <taxon>Rhodovarius</taxon>
    </lineage>
</organism>
<dbReference type="InterPro" id="IPR018060">
    <property type="entry name" value="HTH_AraC"/>
</dbReference>
<dbReference type="SUPFAM" id="SSF46689">
    <property type="entry name" value="Homeodomain-like"/>
    <property type="match status" value="2"/>
</dbReference>
<evidence type="ECO:0000259" key="4">
    <source>
        <dbReference type="PROSITE" id="PS01124"/>
    </source>
</evidence>
<dbReference type="InterPro" id="IPR009057">
    <property type="entry name" value="Homeodomain-like_sf"/>
</dbReference>
<keyword evidence="2" id="KW-0238">DNA-binding</keyword>
<dbReference type="GO" id="GO:0003700">
    <property type="term" value="F:DNA-binding transcription factor activity"/>
    <property type="evidence" value="ECO:0007669"/>
    <property type="project" value="InterPro"/>
</dbReference>
<evidence type="ECO:0000256" key="2">
    <source>
        <dbReference type="ARBA" id="ARBA00023125"/>
    </source>
</evidence>
<comment type="caution">
    <text evidence="5">The sequence shown here is derived from an EMBL/GenBank/DDBJ whole genome shotgun (WGS) entry which is preliminary data.</text>
</comment>
<dbReference type="Proteomes" id="UP000282957">
    <property type="component" value="Unassembled WGS sequence"/>
</dbReference>
<keyword evidence="6" id="KW-1185">Reference proteome</keyword>
<dbReference type="InterPro" id="IPR050204">
    <property type="entry name" value="AraC_XylS_family_regulators"/>
</dbReference>
<dbReference type="GO" id="GO:0043565">
    <property type="term" value="F:sequence-specific DNA binding"/>
    <property type="evidence" value="ECO:0007669"/>
    <property type="project" value="InterPro"/>
</dbReference>
<evidence type="ECO:0000256" key="3">
    <source>
        <dbReference type="ARBA" id="ARBA00023163"/>
    </source>
</evidence>
<evidence type="ECO:0000313" key="6">
    <source>
        <dbReference type="Proteomes" id="UP000282957"/>
    </source>
</evidence>
<dbReference type="PROSITE" id="PS00041">
    <property type="entry name" value="HTH_ARAC_FAMILY_1"/>
    <property type="match status" value="1"/>
</dbReference>
<gene>
    <name evidence="5" type="ORF">EOD42_08135</name>
</gene>
<accession>A0A437MJD9</accession>
<protein>
    <submittedName>
        <fullName evidence="5">AraC family transcriptional regulator</fullName>
    </submittedName>
</protein>
<evidence type="ECO:0000256" key="1">
    <source>
        <dbReference type="ARBA" id="ARBA00023015"/>
    </source>
</evidence>
<feature type="domain" description="HTH araC/xylS-type" evidence="4">
    <location>
        <begin position="73"/>
        <end position="171"/>
    </location>
</feature>
<sequence>MPMPICRVNCGAFTSARPRRKSGISSHSERFTAFHGFWLSHRPLRPEASSGTRRRGAPMNQTMNAGLAAWQARKLTDHIDTNLPEDLSVARLATLVGLSTGYFSRAFRISFGTSPHAYVLLRRLERARALMRQPAHALSEIALECGFCDQPHLTRRFQEAMGVSPAAWRREALYSAA</sequence>
<dbReference type="EMBL" id="SACL01000002">
    <property type="protein sequence ID" value="RVT97762.1"/>
    <property type="molecule type" value="Genomic_DNA"/>
</dbReference>
<dbReference type="PANTHER" id="PTHR46796">
    <property type="entry name" value="HTH-TYPE TRANSCRIPTIONAL ACTIVATOR RHAS-RELATED"/>
    <property type="match status" value="1"/>
</dbReference>
<dbReference type="AlphaFoldDB" id="A0A437MJD9"/>
<dbReference type="PROSITE" id="PS01124">
    <property type="entry name" value="HTH_ARAC_FAMILY_2"/>
    <property type="match status" value="1"/>
</dbReference>